<dbReference type="InterPro" id="IPR028943">
    <property type="entry name" value="ZorC_EH_Signature_dom"/>
</dbReference>
<dbReference type="RefSeq" id="WP_311660708.1">
    <property type="nucleotide sequence ID" value="NZ_JAVRHY010000030.1"/>
</dbReference>
<organism evidence="2 3">
    <name type="scientific">Spectribacter acetivorans</name>
    <dbReference type="NCBI Taxonomy" id="3075603"/>
    <lineage>
        <taxon>Bacteria</taxon>
        <taxon>Pseudomonadati</taxon>
        <taxon>Pseudomonadota</taxon>
        <taxon>Gammaproteobacteria</taxon>
        <taxon>Salinisphaerales</taxon>
        <taxon>Salinisphaeraceae</taxon>
        <taxon>Spectribacter</taxon>
    </lineage>
</organism>
<feature type="domain" description="Zorya protein ZorC EH" evidence="1">
    <location>
        <begin position="134"/>
        <end position="463"/>
    </location>
</feature>
<accession>A0ABU3BBU7</accession>
<dbReference type="EMBL" id="JAVRHY010000030">
    <property type="protein sequence ID" value="MDT0619959.1"/>
    <property type="molecule type" value="Genomic_DNA"/>
</dbReference>
<comment type="caution">
    <text evidence="2">The sequence shown here is derived from an EMBL/GenBank/DDBJ whole genome shotgun (WGS) entry which is preliminary data.</text>
</comment>
<proteinExistence type="predicted"/>
<reference evidence="2 3" key="1">
    <citation type="submission" date="2023-09" db="EMBL/GenBank/DDBJ databases">
        <authorList>
            <person name="Rey-Velasco X."/>
        </authorList>
    </citation>
    <scope>NUCLEOTIDE SEQUENCE [LARGE SCALE GENOMIC DNA]</scope>
    <source>
        <strain evidence="2 3">P385</strain>
    </source>
</reference>
<gene>
    <name evidence="2" type="ORF">RM531_15935</name>
</gene>
<keyword evidence="3" id="KW-1185">Reference proteome</keyword>
<evidence type="ECO:0000313" key="3">
    <source>
        <dbReference type="Proteomes" id="UP001259982"/>
    </source>
</evidence>
<dbReference type="Proteomes" id="UP001259982">
    <property type="component" value="Unassembled WGS sequence"/>
</dbReference>
<name>A0ABU3BBU7_9GAMM</name>
<protein>
    <submittedName>
        <fullName evidence="2">EH signature domain-containing protein</fullName>
    </submittedName>
</protein>
<evidence type="ECO:0000313" key="2">
    <source>
        <dbReference type="EMBL" id="MDT0619959.1"/>
    </source>
</evidence>
<sequence length="482" mass="55013">MSAYLKARLEAASIPTLLPSRRKWSALSSARSEILNIIGDTTPREPNTYDLLETYRILKREKDSGGDCSNIPSAHLRRSPWVLFDSPADDDSPELAADETFLTRYLATLSTHGSNTAVLCFAHVFLRTYPSEKPYFRNALSVLSEELQRRDSLRIARFRNRCNEYGLLDLNGASEFGRQMRHADSYDGLSRKAGLTGALAYQGFIVPATAELLNQFADMLRHSSDEPDHEIQQLAALFSFLTGESKEQELRFPSLRINIANCLLSPFSGHDPAPKLRDLIRDSLIELLGDPRLGPGRWHGVEPSAKQVLLRWLVSATLKDFFQIVSQASRRDHDADRMWPYREAFWCAYLDKGVISDAWVVLGRDVRNDAHRILDQYHHSSYGILEPGYLVKPSHAVLILRIGELIITEWSHTGKYRIWSDDNPSAPKFYQQRYARRNLVREPDNEGAHNSAENGTWQRRVATEIENQTNIRVTAREYMPRE</sequence>
<dbReference type="Pfam" id="PF15611">
    <property type="entry name" value="EH_Signature"/>
    <property type="match status" value="1"/>
</dbReference>
<evidence type="ECO:0000259" key="1">
    <source>
        <dbReference type="Pfam" id="PF15611"/>
    </source>
</evidence>